<name>A0A919UHC1_9MICO</name>
<dbReference type="SUPFAM" id="SSF53448">
    <property type="entry name" value="Nucleotide-diphospho-sugar transferases"/>
    <property type="match status" value="1"/>
</dbReference>
<dbReference type="Pfam" id="PF12804">
    <property type="entry name" value="NTP_transf_3"/>
    <property type="match status" value="1"/>
</dbReference>
<dbReference type="GO" id="GO:0016779">
    <property type="term" value="F:nucleotidyltransferase activity"/>
    <property type="evidence" value="ECO:0007669"/>
    <property type="project" value="UniProtKB-ARBA"/>
</dbReference>
<proteinExistence type="predicted"/>
<dbReference type="EMBL" id="BONR01000004">
    <property type="protein sequence ID" value="GIG55254.1"/>
    <property type="molecule type" value="Genomic_DNA"/>
</dbReference>
<dbReference type="RefSeq" id="WP_203656554.1">
    <property type="nucleotide sequence ID" value="NZ_BONR01000004.1"/>
</dbReference>
<gene>
    <name evidence="2" type="ORF">Dac01nite_20060</name>
</gene>
<reference evidence="2" key="1">
    <citation type="submission" date="2021-01" db="EMBL/GenBank/DDBJ databases">
        <title>Whole genome shotgun sequence of Demequina activiva NBRC 110675.</title>
        <authorList>
            <person name="Komaki H."/>
            <person name="Tamura T."/>
        </authorList>
    </citation>
    <scope>NUCLEOTIDE SEQUENCE</scope>
    <source>
        <strain evidence="2">NBRC 110675</strain>
    </source>
</reference>
<accession>A0A919UHC1</accession>
<evidence type="ECO:0000259" key="1">
    <source>
        <dbReference type="Pfam" id="PF12804"/>
    </source>
</evidence>
<dbReference type="InterPro" id="IPR029044">
    <property type="entry name" value="Nucleotide-diphossugar_trans"/>
</dbReference>
<dbReference type="AlphaFoldDB" id="A0A919UHC1"/>
<keyword evidence="3" id="KW-1185">Reference proteome</keyword>
<dbReference type="Gene3D" id="3.90.550.10">
    <property type="entry name" value="Spore Coat Polysaccharide Biosynthesis Protein SpsA, Chain A"/>
    <property type="match status" value="1"/>
</dbReference>
<dbReference type="Proteomes" id="UP000652354">
    <property type="component" value="Unassembled WGS sequence"/>
</dbReference>
<evidence type="ECO:0000313" key="2">
    <source>
        <dbReference type="EMBL" id="GIG55254.1"/>
    </source>
</evidence>
<comment type="caution">
    <text evidence="2">The sequence shown here is derived from an EMBL/GenBank/DDBJ whole genome shotgun (WGS) entry which is preliminary data.</text>
</comment>
<protein>
    <submittedName>
        <fullName evidence="2">Molybdopterin-guanine dinucleotide biosynthesis protein MobA</fullName>
    </submittedName>
</protein>
<dbReference type="PANTHER" id="PTHR43777">
    <property type="entry name" value="MOLYBDENUM COFACTOR CYTIDYLYLTRANSFERASE"/>
    <property type="match status" value="1"/>
</dbReference>
<dbReference type="PANTHER" id="PTHR43777:SF1">
    <property type="entry name" value="MOLYBDENUM COFACTOR CYTIDYLYLTRANSFERASE"/>
    <property type="match status" value="1"/>
</dbReference>
<evidence type="ECO:0000313" key="3">
    <source>
        <dbReference type="Proteomes" id="UP000652354"/>
    </source>
</evidence>
<dbReference type="InterPro" id="IPR025877">
    <property type="entry name" value="MobA-like_NTP_Trfase"/>
</dbReference>
<feature type="domain" description="MobA-like NTP transferase" evidence="1">
    <location>
        <begin position="5"/>
        <end position="167"/>
    </location>
</feature>
<sequence length="185" mass="18996">MDVTGVVLAAGEGARAGGPKALRRAPDDEPWLVIACRALHDAGCREVIVVLGAQAEAAAQLLPRGAIAVVATDWHRGQSASLKVGLGAAATSSADAVLLTLVDLPGQTAEAGKRVIAASAEDGREALARAHYDGEPGHPVLIGRDHWGELAESVSGDQGAREYLRQHLTLEVDCSDLGGGADQDD</sequence>
<organism evidence="2 3">
    <name type="scientific">Demequina activiva</name>
    <dbReference type="NCBI Taxonomy" id="1582364"/>
    <lineage>
        <taxon>Bacteria</taxon>
        <taxon>Bacillati</taxon>
        <taxon>Actinomycetota</taxon>
        <taxon>Actinomycetes</taxon>
        <taxon>Micrococcales</taxon>
        <taxon>Demequinaceae</taxon>
        <taxon>Demequina</taxon>
    </lineage>
</organism>